<accession>A0ABT6AS15</accession>
<gene>
    <name evidence="1" type="ORF">P3W85_20910</name>
</gene>
<sequence>MALVTSTDLRLSHLRFPFAVRVDALRGAARLRDANARREVLPGNPFVVPAFAYFDCDLLPAPGNRAAISLRAVPDDACPRMSLAAVPGCPLHTQKHWSRALASDIFELPRVAWNAALVADRWQVSQRLVRVRLFAEGEALRALVREQRVAHAIYLLANSGRVRPEWLATQVGLARAAALANACANTLGPAVVSLLEGSGERKAASVGVPRLHLAA</sequence>
<reference evidence="1 2" key="1">
    <citation type="submission" date="2023-03" db="EMBL/GenBank/DDBJ databases">
        <title>Draft assemblies of triclosan tolerant bacteria isolated from returned activated sludge.</title>
        <authorList>
            <person name="Van Hamelsveld S."/>
        </authorList>
    </citation>
    <scope>NUCLEOTIDE SEQUENCE [LARGE SCALE GENOMIC DNA]</scope>
    <source>
        <strain evidence="1 2">GW210010_S58</strain>
    </source>
</reference>
<dbReference type="EMBL" id="JARJLM010000353">
    <property type="protein sequence ID" value="MDF3835397.1"/>
    <property type="molecule type" value="Genomic_DNA"/>
</dbReference>
<dbReference type="Proteomes" id="UP001216674">
    <property type="component" value="Unassembled WGS sequence"/>
</dbReference>
<proteinExistence type="predicted"/>
<organism evidence="1 2">
    <name type="scientific">Cupriavidus basilensis</name>
    <dbReference type="NCBI Taxonomy" id="68895"/>
    <lineage>
        <taxon>Bacteria</taxon>
        <taxon>Pseudomonadati</taxon>
        <taxon>Pseudomonadota</taxon>
        <taxon>Betaproteobacteria</taxon>
        <taxon>Burkholderiales</taxon>
        <taxon>Burkholderiaceae</taxon>
        <taxon>Cupriavidus</taxon>
    </lineage>
</organism>
<evidence type="ECO:0000313" key="1">
    <source>
        <dbReference type="EMBL" id="MDF3835397.1"/>
    </source>
</evidence>
<comment type="caution">
    <text evidence="1">The sequence shown here is derived from an EMBL/GenBank/DDBJ whole genome shotgun (WGS) entry which is preliminary data.</text>
</comment>
<protein>
    <submittedName>
        <fullName evidence="1">AraC family transcriptional regulator</fullName>
    </submittedName>
</protein>
<evidence type="ECO:0000313" key="2">
    <source>
        <dbReference type="Proteomes" id="UP001216674"/>
    </source>
</evidence>
<keyword evidence="2" id="KW-1185">Reference proteome</keyword>
<name>A0ABT6AS15_9BURK</name>
<dbReference type="RefSeq" id="WP_276266195.1">
    <property type="nucleotide sequence ID" value="NZ_JARJLM010000353.1"/>
</dbReference>